<proteinExistence type="predicted"/>
<dbReference type="EMBL" id="KV453842">
    <property type="protein sequence ID" value="ODV90700.1"/>
    <property type="molecule type" value="Genomic_DNA"/>
</dbReference>
<protein>
    <submittedName>
        <fullName evidence="1">Uncharacterized protein</fullName>
    </submittedName>
</protein>
<dbReference type="Proteomes" id="UP000095023">
    <property type="component" value="Unassembled WGS sequence"/>
</dbReference>
<organism evidence="1 2">
    <name type="scientific">Tortispora caseinolytica NRRL Y-17796</name>
    <dbReference type="NCBI Taxonomy" id="767744"/>
    <lineage>
        <taxon>Eukaryota</taxon>
        <taxon>Fungi</taxon>
        <taxon>Dikarya</taxon>
        <taxon>Ascomycota</taxon>
        <taxon>Saccharomycotina</taxon>
        <taxon>Trigonopsidomycetes</taxon>
        <taxon>Trigonopsidales</taxon>
        <taxon>Trigonopsidaceae</taxon>
        <taxon>Tortispora</taxon>
    </lineage>
</organism>
<reference evidence="2" key="1">
    <citation type="submission" date="2016-02" db="EMBL/GenBank/DDBJ databases">
        <title>Comparative genomics of biotechnologically important yeasts.</title>
        <authorList>
            <consortium name="DOE Joint Genome Institute"/>
            <person name="Riley R."/>
            <person name="Haridas S."/>
            <person name="Wolfe K.H."/>
            <person name="Lopes M.R."/>
            <person name="Hittinger C.T."/>
            <person name="Goker M."/>
            <person name="Salamov A."/>
            <person name="Wisecaver J."/>
            <person name="Long T.M."/>
            <person name="Aerts A.L."/>
            <person name="Barry K."/>
            <person name="Choi C."/>
            <person name="Clum A."/>
            <person name="Coughlan A.Y."/>
            <person name="Deshpande S."/>
            <person name="Douglass A.P."/>
            <person name="Hanson S.J."/>
            <person name="Klenk H.-P."/>
            <person name="Labutti K."/>
            <person name="Lapidus A."/>
            <person name="Lindquist E."/>
            <person name="Lipzen A."/>
            <person name="Meier-Kolthoff J.P."/>
            <person name="Ohm R.A."/>
            <person name="Otillar R.P."/>
            <person name="Pangilinan J."/>
            <person name="Peng Y."/>
            <person name="Rokas A."/>
            <person name="Rosa C.A."/>
            <person name="Scheuner C."/>
            <person name="Sibirny A.A."/>
            <person name="Slot J.C."/>
            <person name="Stielow J.B."/>
            <person name="Sun H."/>
            <person name="Kurtzman C.P."/>
            <person name="Blackwell M."/>
            <person name="Jeffries T.W."/>
            <person name="Grigoriev I.V."/>
        </authorList>
    </citation>
    <scope>NUCLEOTIDE SEQUENCE [LARGE SCALE GENOMIC DNA]</scope>
    <source>
        <strain evidence="2">NRRL Y-17796</strain>
    </source>
</reference>
<evidence type="ECO:0000313" key="2">
    <source>
        <dbReference type="Proteomes" id="UP000095023"/>
    </source>
</evidence>
<name>A0A1E4TG17_9ASCO</name>
<gene>
    <name evidence="1" type="ORF">CANCADRAFT_109848</name>
</gene>
<dbReference type="AlphaFoldDB" id="A0A1E4TG17"/>
<accession>A0A1E4TG17</accession>
<evidence type="ECO:0000313" key="1">
    <source>
        <dbReference type="EMBL" id="ODV90700.1"/>
    </source>
</evidence>
<keyword evidence="2" id="KW-1185">Reference proteome</keyword>
<sequence length="378" mass="43320">MMQKMHVIAPDWELPRVEDAAVGNGPNVIINEMSTLQIGSTSPHLEDIEREFFGESIDSEMLKKYENMKLQYGKNDFDSLLDSYDSNLNLRAELNIGESHTLNNVEETGQRNKPIWDDYESKYGKFARDLLLSIKQGYVVSDNLYISDQAWKQSWRLSKYEFRIPIFADINRELIAFARKLKQSQEGFEDLLMKLESSLKQAIEIQKSNQDMGINRTAYIERGIWGNQKSSSSGSILSKSTVFSAASTLKNFKPFLKKKLKSKLMPRKKRGAIARLTEKTAANSAEVEEHELGQRTAGAEEQNYKANAYIELLSQVAYRIVEIEEILSSANIRPENLQASTLGKLNMIYHDLIMVFVIEDISELVHFQLDKELIEMLR</sequence>